<proteinExistence type="predicted"/>
<accession>A0A4Q9G2Q2</accession>
<dbReference type="InterPro" id="IPR011041">
    <property type="entry name" value="Quinoprot_gluc/sorb_DH_b-prop"/>
</dbReference>
<feature type="region of interest" description="Disordered" evidence="1">
    <location>
        <begin position="416"/>
        <end position="457"/>
    </location>
</feature>
<dbReference type="Gene3D" id="2.120.10.30">
    <property type="entry name" value="TolB, C-terminal domain"/>
    <property type="match status" value="1"/>
</dbReference>
<reference evidence="4 5" key="1">
    <citation type="submission" date="2019-02" db="EMBL/GenBank/DDBJ databases">
        <title>Paracoccus subflavus sp. nov., isolated from marine sediment of the Pacific Ocean.</title>
        <authorList>
            <person name="Zhang G."/>
        </authorList>
    </citation>
    <scope>NUCLEOTIDE SEQUENCE [LARGE SCALE GENOMIC DNA]</scope>
    <source>
        <strain evidence="4 5">GY0581</strain>
    </source>
</reference>
<evidence type="ECO:0000313" key="5">
    <source>
        <dbReference type="Proteomes" id="UP000293520"/>
    </source>
</evidence>
<dbReference type="PANTHER" id="PTHR33546:SF1">
    <property type="entry name" value="LARGE, MULTIFUNCTIONAL SECRETED PROTEIN"/>
    <property type="match status" value="1"/>
</dbReference>
<gene>
    <name evidence="4" type="ORF">EYE42_13060</name>
</gene>
<dbReference type="Pfam" id="PF07995">
    <property type="entry name" value="GSDH"/>
    <property type="match status" value="1"/>
</dbReference>
<feature type="compositionally biased region" description="Acidic residues" evidence="1">
    <location>
        <begin position="430"/>
        <end position="445"/>
    </location>
</feature>
<comment type="caution">
    <text evidence="4">The sequence shown here is derived from an EMBL/GenBank/DDBJ whole genome shotgun (WGS) entry which is preliminary data.</text>
</comment>
<dbReference type="SUPFAM" id="SSF50952">
    <property type="entry name" value="Soluble quinoprotein glucose dehydrogenase"/>
    <property type="match status" value="1"/>
</dbReference>
<evidence type="ECO:0000256" key="2">
    <source>
        <dbReference type="SAM" id="SignalP"/>
    </source>
</evidence>
<keyword evidence="5" id="KW-1185">Reference proteome</keyword>
<dbReference type="Proteomes" id="UP000293520">
    <property type="component" value="Unassembled WGS sequence"/>
</dbReference>
<feature type="chain" id="PRO_5020324626" evidence="2">
    <location>
        <begin position="23"/>
        <end position="457"/>
    </location>
</feature>
<sequence>MMTRIGLCGLLLTTAIATPALAQEDLEALQGMQRSDATFTRVEQTGPTAESLQAILPHINLPDGFEISLYAVVPDARSMAVAPQGTVVFVGTRKDKVWSVVDRDRNRVADEVMDFAPSLTFDIPNGPCFSPDGFLYIVERNRVLTFPAAEFFFEGPDPAVGTVVPKGELIPVEEESFNHTARVCRVGADGKLYISLGQPYNVQPQDKLQKYDEIGIGGIIRMNTDGSEREVFTRGIRNSVGHDFNPANGDLWFTDNQVDGMGDDIPPGELNRQTEAGQHFGFPWVNAGVEVPEYKDVPRPEGVEFIEPQVKTDAHAADLGMSFYRGNSFPEEYRGGIFSAQHGSWNRTTPVGARVMFTRLDADGNAAGTEVFADGWLDEQTGEYRGRPMDIAFLRDGSMLVSDDYAGAIWRIAYTGDASGNTDNAGTAEPETDEAPDDAAGDTDGDAAATPPSAPAN</sequence>
<dbReference type="PANTHER" id="PTHR33546">
    <property type="entry name" value="LARGE, MULTIFUNCTIONAL SECRETED PROTEIN-RELATED"/>
    <property type="match status" value="1"/>
</dbReference>
<name>A0A4Q9G2Q2_9RHOB</name>
<feature type="domain" description="Glucose/Sorbosone dehydrogenase" evidence="3">
    <location>
        <begin position="176"/>
        <end position="339"/>
    </location>
</feature>
<protein>
    <submittedName>
        <fullName evidence="4">Sorbosone dehydrogenase</fullName>
    </submittedName>
</protein>
<feature type="signal peptide" evidence="2">
    <location>
        <begin position="1"/>
        <end position="22"/>
    </location>
</feature>
<keyword evidence="2" id="KW-0732">Signal</keyword>
<evidence type="ECO:0000259" key="3">
    <source>
        <dbReference type="Pfam" id="PF07995"/>
    </source>
</evidence>
<organism evidence="4 5">
    <name type="scientific">Paracoccus subflavus</name>
    <dbReference type="NCBI Taxonomy" id="2528244"/>
    <lineage>
        <taxon>Bacteria</taxon>
        <taxon>Pseudomonadati</taxon>
        <taxon>Pseudomonadota</taxon>
        <taxon>Alphaproteobacteria</taxon>
        <taxon>Rhodobacterales</taxon>
        <taxon>Paracoccaceae</taxon>
        <taxon>Paracoccus</taxon>
    </lineage>
</organism>
<dbReference type="RefSeq" id="WP_130991761.1">
    <property type="nucleotide sequence ID" value="NZ_SISK01000010.1"/>
</dbReference>
<dbReference type="AlphaFoldDB" id="A0A4Q9G2Q2"/>
<dbReference type="InterPro" id="IPR011042">
    <property type="entry name" value="6-blade_b-propeller_TolB-like"/>
</dbReference>
<evidence type="ECO:0000256" key="1">
    <source>
        <dbReference type="SAM" id="MobiDB-lite"/>
    </source>
</evidence>
<dbReference type="EMBL" id="SISK01000010">
    <property type="protein sequence ID" value="TBN38351.1"/>
    <property type="molecule type" value="Genomic_DNA"/>
</dbReference>
<dbReference type="OrthoDB" id="9770043at2"/>
<evidence type="ECO:0000313" key="4">
    <source>
        <dbReference type="EMBL" id="TBN38351.1"/>
    </source>
</evidence>
<dbReference type="InterPro" id="IPR012938">
    <property type="entry name" value="Glc/Sorbosone_DH"/>
</dbReference>